<gene>
    <name evidence="3" type="ORF">ABID37_004781</name>
</gene>
<dbReference type="SUPFAM" id="SSF47598">
    <property type="entry name" value="Ribbon-helix-helix"/>
    <property type="match status" value="1"/>
</dbReference>
<sequence length="137" mass="15453">MAETISPLAMQQVVAQFALPACFSRPMAVHISERRMSMVQTATHPPRGRVRGERLETRVTADQKSLIERAAALQGRTVTDFVLSSVQEAARRAIEEHQRLDLSVRDSETFVEALLNPQPVNDRLRDTVRRYRQATGV</sequence>
<reference evidence="3 4" key="1">
    <citation type="submission" date="2024-06" db="EMBL/GenBank/DDBJ databases">
        <title>Genomic Encyclopedia of Type Strains, Phase IV (KMG-IV): sequencing the most valuable type-strain genomes for metagenomic binning, comparative biology and taxonomic classification.</title>
        <authorList>
            <person name="Goeker M."/>
        </authorList>
    </citation>
    <scope>NUCLEOTIDE SEQUENCE [LARGE SCALE GENOMIC DNA]</scope>
    <source>
        <strain evidence="3 4">DSM 27865</strain>
    </source>
</reference>
<dbReference type="PANTHER" id="PTHR35401">
    <property type="entry name" value="COPG FAMILY HELIX-TURN-HELIX PROTEIN-RELATED-RELATED"/>
    <property type="match status" value="1"/>
</dbReference>
<proteinExistence type="inferred from homology"/>
<keyword evidence="1" id="KW-1277">Toxin-antitoxin system</keyword>
<dbReference type="InterPro" id="IPR014795">
    <property type="entry name" value="TacA_1-like"/>
</dbReference>
<name>A0ABV2N6V4_9HYPH</name>
<keyword evidence="4" id="KW-1185">Reference proteome</keyword>
<comment type="caution">
    <text evidence="3">The sequence shown here is derived from an EMBL/GenBank/DDBJ whole genome shotgun (WGS) entry which is preliminary data.</text>
</comment>
<evidence type="ECO:0000256" key="2">
    <source>
        <dbReference type="ARBA" id="ARBA00049988"/>
    </source>
</evidence>
<dbReference type="EMBL" id="JBEPML010000025">
    <property type="protein sequence ID" value="MET3794541.1"/>
    <property type="molecule type" value="Genomic_DNA"/>
</dbReference>
<evidence type="ECO:0000313" key="4">
    <source>
        <dbReference type="Proteomes" id="UP001549076"/>
    </source>
</evidence>
<dbReference type="Gene3D" id="1.20.5.780">
    <property type="entry name" value="Single helix bin"/>
    <property type="match status" value="1"/>
</dbReference>
<dbReference type="Pfam" id="PF08681">
    <property type="entry name" value="TacA1"/>
    <property type="match status" value="1"/>
</dbReference>
<comment type="similarity">
    <text evidence="2">Belongs to the TacA antitoxin family.</text>
</comment>
<evidence type="ECO:0000313" key="3">
    <source>
        <dbReference type="EMBL" id="MET3794541.1"/>
    </source>
</evidence>
<protein>
    <submittedName>
        <fullName evidence="3">Uncharacterized protein (DUF1778 family)</fullName>
    </submittedName>
</protein>
<dbReference type="InterPro" id="IPR010985">
    <property type="entry name" value="Ribbon_hlx_hlx"/>
</dbReference>
<dbReference type="PANTHER" id="PTHR35401:SF2">
    <property type="entry name" value="ABC-TYPE TRANSPORT SYSTEM"/>
    <property type="match status" value="1"/>
</dbReference>
<evidence type="ECO:0000256" key="1">
    <source>
        <dbReference type="ARBA" id="ARBA00022649"/>
    </source>
</evidence>
<dbReference type="Proteomes" id="UP001549076">
    <property type="component" value="Unassembled WGS sequence"/>
</dbReference>
<organism evidence="3 4">
    <name type="scientific">Aquamicrobium terrae</name>
    <dbReference type="NCBI Taxonomy" id="1324945"/>
    <lineage>
        <taxon>Bacteria</taxon>
        <taxon>Pseudomonadati</taxon>
        <taxon>Pseudomonadota</taxon>
        <taxon>Alphaproteobacteria</taxon>
        <taxon>Hyphomicrobiales</taxon>
        <taxon>Phyllobacteriaceae</taxon>
        <taxon>Aquamicrobium</taxon>
    </lineage>
</organism>
<accession>A0ABV2N6V4</accession>